<dbReference type="Proteomes" id="UP001056500">
    <property type="component" value="Chromosome"/>
</dbReference>
<dbReference type="EMBL" id="CP098755">
    <property type="protein sequence ID" value="USG64626.1"/>
    <property type="molecule type" value="Genomic_DNA"/>
</dbReference>
<dbReference type="RefSeq" id="WP_251871738.1">
    <property type="nucleotide sequence ID" value="NZ_CP098755.1"/>
</dbReference>
<proteinExistence type="predicted"/>
<accession>A0ABY4WBR6</accession>
<evidence type="ECO:0000313" key="1">
    <source>
        <dbReference type="EMBL" id="USG64626.1"/>
    </source>
</evidence>
<gene>
    <name evidence="1" type="ORF">NDK47_21150</name>
</gene>
<protein>
    <submittedName>
        <fullName evidence="1">Uncharacterized protein</fullName>
    </submittedName>
</protein>
<name>A0ABY4WBR6_9BACL</name>
<sequence length="84" mass="10126">MEEEMKYTFEQLEEDLGLGHEIEFVYQGEKYSITQTDKGWNIMKFYDYETLQIFNNVMDLLKDARIKSKQLKDIWADVEVTTIF</sequence>
<organism evidence="1 2">
    <name type="scientific">Brevibacillus ruminantium</name>
    <dbReference type="NCBI Taxonomy" id="2950604"/>
    <lineage>
        <taxon>Bacteria</taxon>
        <taxon>Bacillati</taxon>
        <taxon>Bacillota</taxon>
        <taxon>Bacilli</taxon>
        <taxon>Bacillales</taxon>
        <taxon>Paenibacillaceae</taxon>
        <taxon>Brevibacillus</taxon>
    </lineage>
</organism>
<keyword evidence="2" id="KW-1185">Reference proteome</keyword>
<reference evidence="1" key="1">
    <citation type="submission" date="2022-06" db="EMBL/GenBank/DDBJ databases">
        <title>Genome sequencing of Brevibacillus sp. BB3-R1.</title>
        <authorList>
            <person name="Heo J."/>
            <person name="Lee D."/>
            <person name="Won M."/>
            <person name="Han B.-H."/>
            <person name="Hong S.-B."/>
            <person name="Kwon S.-W."/>
        </authorList>
    </citation>
    <scope>NUCLEOTIDE SEQUENCE</scope>
    <source>
        <strain evidence="1">BB3-R1</strain>
    </source>
</reference>
<evidence type="ECO:0000313" key="2">
    <source>
        <dbReference type="Proteomes" id="UP001056500"/>
    </source>
</evidence>